<feature type="region of interest" description="Disordered" evidence="1">
    <location>
        <begin position="168"/>
        <end position="212"/>
    </location>
</feature>
<organism evidence="2 3">
    <name type="scientific">Halobiforma nitratireducens JCM 10879</name>
    <dbReference type="NCBI Taxonomy" id="1227454"/>
    <lineage>
        <taxon>Archaea</taxon>
        <taxon>Methanobacteriati</taxon>
        <taxon>Methanobacteriota</taxon>
        <taxon>Stenosarchaea group</taxon>
        <taxon>Halobacteria</taxon>
        <taxon>Halobacteriales</taxon>
        <taxon>Natrialbaceae</taxon>
        <taxon>Halobiforma</taxon>
    </lineage>
</organism>
<feature type="region of interest" description="Disordered" evidence="1">
    <location>
        <begin position="114"/>
        <end position="140"/>
    </location>
</feature>
<dbReference type="eggNOG" id="arCOG04579">
    <property type="taxonomic scope" value="Archaea"/>
</dbReference>
<dbReference type="EMBL" id="AOMA01000007">
    <property type="protein sequence ID" value="EMA46586.1"/>
    <property type="molecule type" value="Genomic_DNA"/>
</dbReference>
<dbReference type="InterPro" id="IPR023375">
    <property type="entry name" value="ADC_dom_sf"/>
</dbReference>
<dbReference type="PANTHER" id="PTHR39186">
    <property type="entry name" value="DUF2071 FAMILY PROTEIN"/>
    <property type="match status" value="1"/>
</dbReference>
<reference evidence="2 3" key="1">
    <citation type="journal article" date="2014" name="PLoS Genet.">
        <title>Phylogenetically driven sequencing of extremely halophilic archaea reveals strategies for static and dynamic osmo-response.</title>
        <authorList>
            <person name="Becker E.A."/>
            <person name="Seitzer P.M."/>
            <person name="Tritt A."/>
            <person name="Larsen D."/>
            <person name="Krusor M."/>
            <person name="Yao A.I."/>
            <person name="Wu D."/>
            <person name="Madern D."/>
            <person name="Eisen J.A."/>
            <person name="Darling A.E."/>
            <person name="Facciotti M.T."/>
        </authorList>
    </citation>
    <scope>NUCLEOTIDE SEQUENCE [LARGE SCALE GENOMIC DNA]</scope>
    <source>
        <strain evidence="2 3">JCM 10879</strain>
    </source>
</reference>
<evidence type="ECO:0008006" key="4">
    <source>
        <dbReference type="Google" id="ProtNLM"/>
    </source>
</evidence>
<dbReference type="PANTHER" id="PTHR39186:SF1">
    <property type="entry name" value="DUF2071 DOMAIN-CONTAINING PROTEIN"/>
    <property type="match status" value="1"/>
</dbReference>
<dbReference type="InterPro" id="IPR018644">
    <property type="entry name" value="DUF2071"/>
</dbReference>
<evidence type="ECO:0000313" key="2">
    <source>
        <dbReference type="EMBL" id="EMA46586.1"/>
    </source>
</evidence>
<proteinExistence type="predicted"/>
<dbReference type="SUPFAM" id="SSF160104">
    <property type="entry name" value="Acetoacetate decarboxylase-like"/>
    <property type="match status" value="1"/>
</dbReference>
<dbReference type="Pfam" id="PF09844">
    <property type="entry name" value="DUF2071"/>
    <property type="match status" value="1"/>
</dbReference>
<comment type="caution">
    <text evidence="2">The sequence shown here is derived from an EMBL/GenBank/DDBJ whole genome shotgun (WGS) entry which is preliminary data.</text>
</comment>
<keyword evidence="3" id="KW-1185">Reference proteome</keyword>
<protein>
    <recommendedName>
        <fullName evidence="4">DUF2071 domain-containing protein</fullName>
    </recommendedName>
</protein>
<gene>
    <name evidence="2" type="ORF">C446_01036</name>
</gene>
<evidence type="ECO:0000256" key="1">
    <source>
        <dbReference type="SAM" id="MobiDB-lite"/>
    </source>
</evidence>
<dbReference type="Proteomes" id="UP000011607">
    <property type="component" value="Unassembled WGS sequence"/>
</dbReference>
<sequence>MTWRDGLFAHWPVDPDELRHRIPGELKLETRDGRAWVSVLPFVLANVGVRGSPPITRTAFPELNVRTYVRYGGDSGLLFFSIDVGAPLLASLVRRTTRLPVRYARIQVSTDGTQVAFSSRRSRSRSRNRDASGARVGPQDGFSEVRFRGASLTRTRYSRPLAHRTATVLRGRTSWRPHGRTIPRPLAAPASDGNHQRKHPVRSERSPPAGGRASLSLLWQTRDDGLDSAAAASTGLTV</sequence>
<dbReference type="AlphaFoldDB" id="M0MLQ9"/>
<evidence type="ECO:0000313" key="3">
    <source>
        <dbReference type="Proteomes" id="UP000011607"/>
    </source>
</evidence>
<name>M0MLQ9_9EURY</name>
<accession>M0MLQ9</accession>